<proteinExistence type="predicted"/>
<gene>
    <name evidence="1" type="ORF">EV199_3411</name>
</gene>
<organism evidence="1 2">
    <name type="scientific">Pseudobacter ginsenosidimutans</name>
    <dbReference type="NCBI Taxonomy" id="661488"/>
    <lineage>
        <taxon>Bacteria</taxon>
        <taxon>Pseudomonadati</taxon>
        <taxon>Bacteroidota</taxon>
        <taxon>Chitinophagia</taxon>
        <taxon>Chitinophagales</taxon>
        <taxon>Chitinophagaceae</taxon>
        <taxon>Pseudobacter</taxon>
    </lineage>
</organism>
<dbReference type="AlphaFoldDB" id="A0A4Q7MSD7"/>
<reference evidence="1 2" key="1">
    <citation type="submission" date="2019-02" db="EMBL/GenBank/DDBJ databases">
        <title>Genomic Encyclopedia of Type Strains, Phase IV (KMG-IV): sequencing the most valuable type-strain genomes for metagenomic binning, comparative biology and taxonomic classification.</title>
        <authorList>
            <person name="Goeker M."/>
        </authorList>
    </citation>
    <scope>NUCLEOTIDE SEQUENCE [LARGE SCALE GENOMIC DNA]</scope>
    <source>
        <strain evidence="1 2">DSM 18116</strain>
    </source>
</reference>
<comment type="caution">
    <text evidence="1">The sequence shown here is derived from an EMBL/GenBank/DDBJ whole genome shotgun (WGS) entry which is preliminary data.</text>
</comment>
<dbReference type="Proteomes" id="UP000293874">
    <property type="component" value="Unassembled WGS sequence"/>
</dbReference>
<dbReference type="EMBL" id="SGXA01000002">
    <property type="protein sequence ID" value="RZS71507.1"/>
    <property type="molecule type" value="Genomic_DNA"/>
</dbReference>
<accession>A0A4Q7MSD7</accession>
<dbReference type="OrthoDB" id="9815006at2"/>
<dbReference type="RefSeq" id="WP_130542007.1">
    <property type="nucleotide sequence ID" value="NZ_CP042431.1"/>
</dbReference>
<keyword evidence="2" id="KW-1185">Reference proteome</keyword>
<evidence type="ECO:0000313" key="1">
    <source>
        <dbReference type="EMBL" id="RZS71507.1"/>
    </source>
</evidence>
<sequence length="145" mass="16718">MGSGRRQIIKQIDELNHRISNTRKIVSEEKLDPEDQKVTKAECLPIVAALEKKLFELPEQERGIEGLLKRGVEKLMAIDKTYVRGSIEEKRIIIVSIFPEKLTFDGTQYRTTRINEAVGRIYTTSLHFSAQKNRKADNICCFPVW</sequence>
<evidence type="ECO:0000313" key="2">
    <source>
        <dbReference type="Proteomes" id="UP000293874"/>
    </source>
</evidence>
<name>A0A4Q7MSD7_9BACT</name>
<protein>
    <submittedName>
        <fullName evidence="1">Uncharacterized protein</fullName>
    </submittedName>
</protein>